<name>A0AAD7NN76_9AGAR</name>
<sequence length="301" mass="33627">MVDELPPVYTSSFVDTKSHGSTLGEKNGSASASSNSIAYKTAVLLQKDSGSSSTRTGLRDLFRKTLQPDLVSASVRAAVLHDLRLVVEPYTEDSVSERVAVLKSCAQLCTRHKIKFSRLLQENLVGDHTVLYWAIANAPWPPRAPFALVAAVLAHSAPLQPSTIREARRACVSLRTQDVFQFFRTSPEFRTLSEEDRYILGVAAPPEEIVVEEMEGDAQPFSVRFRIPMFHKRMMLGKEITLEFVARGRLFQIEFFTANKPTQKNLTHGSWSGLLRMAENSPTTPAIFGLVFLNCYMFRAK</sequence>
<evidence type="ECO:0000313" key="1">
    <source>
        <dbReference type="EMBL" id="KAJ7768465.1"/>
    </source>
</evidence>
<proteinExistence type="predicted"/>
<dbReference type="AlphaFoldDB" id="A0AAD7NN76"/>
<organism evidence="1 2">
    <name type="scientific">Mycena metata</name>
    <dbReference type="NCBI Taxonomy" id="1033252"/>
    <lineage>
        <taxon>Eukaryota</taxon>
        <taxon>Fungi</taxon>
        <taxon>Dikarya</taxon>
        <taxon>Basidiomycota</taxon>
        <taxon>Agaricomycotina</taxon>
        <taxon>Agaricomycetes</taxon>
        <taxon>Agaricomycetidae</taxon>
        <taxon>Agaricales</taxon>
        <taxon>Marasmiineae</taxon>
        <taxon>Mycenaceae</taxon>
        <taxon>Mycena</taxon>
    </lineage>
</organism>
<gene>
    <name evidence="1" type="ORF">B0H16DRAFT_317754</name>
</gene>
<keyword evidence="2" id="KW-1185">Reference proteome</keyword>
<dbReference type="Proteomes" id="UP001215598">
    <property type="component" value="Unassembled WGS sequence"/>
</dbReference>
<accession>A0AAD7NN76</accession>
<protein>
    <submittedName>
        <fullName evidence="1">Uncharacterized protein</fullName>
    </submittedName>
</protein>
<dbReference type="EMBL" id="JARKIB010000020">
    <property type="protein sequence ID" value="KAJ7768465.1"/>
    <property type="molecule type" value="Genomic_DNA"/>
</dbReference>
<comment type="caution">
    <text evidence="1">The sequence shown here is derived from an EMBL/GenBank/DDBJ whole genome shotgun (WGS) entry which is preliminary data.</text>
</comment>
<reference evidence="1" key="1">
    <citation type="submission" date="2023-03" db="EMBL/GenBank/DDBJ databases">
        <title>Massive genome expansion in bonnet fungi (Mycena s.s.) driven by repeated elements and novel gene families across ecological guilds.</title>
        <authorList>
            <consortium name="Lawrence Berkeley National Laboratory"/>
            <person name="Harder C.B."/>
            <person name="Miyauchi S."/>
            <person name="Viragh M."/>
            <person name="Kuo A."/>
            <person name="Thoen E."/>
            <person name="Andreopoulos B."/>
            <person name="Lu D."/>
            <person name="Skrede I."/>
            <person name="Drula E."/>
            <person name="Henrissat B."/>
            <person name="Morin E."/>
            <person name="Kohler A."/>
            <person name="Barry K."/>
            <person name="LaButti K."/>
            <person name="Morin E."/>
            <person name="Salamov A."/>
            <person name="Lipzen A."/>
            <person name="Mereny Z."/>
            <person name="Hegedus B."/>
            <person name="Baldrian P."/>
            <person name="Stursova M."/>
            <person name="Weitz H."/>
            <person name="Taylor A."/>
            <person name="Grigoriev I.V."/>
            <person name="Nagy L.G."/>
            <person name="Martin F."/>
            <person name="Kauserud H."/>
        </authorList>
    </citation>
    <scope>NUCLEOTIDE SEQUENCE</scope>
    <source>
        <strain evidence="1">CBHHK182m</strain>
    </source>
</reference>
<evidence type="ECO:0000313" key="2">
    <source>
        <dbReference type="Proteomes" id="UP001215598"/>
    </source>
</evidence>